<proteinExistence type="predicted"/>
<reference evidence="2 3" key="1">
    <citation type="journal article" date="2018" name="PLoS ONE">
        <title>The draft genome of Kipferlia bialata reveals reductive genome evolution in fornicate parasites.</title>
        <authorList>
            <person name="Tanifuji G."/>
            <person name="Takabayashi S."/>
            <person name="Kume K."/>
            <person name="Takagi M."/>
            <person name="Nakayama T."/>
            <person name="Kamikawa R."/>
            <person name="Inagaki Y."/>
            <person name="Hashimoto T."/>
        </authorList>
    </citation>
    <scope>NUCLEOTIDE SEQUENCE [LARGE SCALE GENOMIC DNA]</scope>
    <source>
        <strain evidence="2">NY0173</strain>
    </source>
</reference>
<comment type="caution">
    <text evidence="2">The sequence shown here is derived from an EMBL/GenBank/DDBJ whole genome shotgun (WGS) entry which is preliminary data.</text>
</comment>
<feature type="region of interest" description="Disordered" evidence="1">
    <location>
        <begin position="1"/>
        <end position="167"/>
    </location>
</feature>
<organism evidence="2 3">
    <name type="scientific">Kipferlia bialata</name>
    <dbReference type="NCBI Taxonomy" id="797122"/>
    <lineage>
        <taxon>Eukaryota</taxon>
        <taxon>Metamonada</taxon>
        <taxon>Carpediemonas-like organisms</taxon>
        <taxon>Kipferlia</taxon>
    </lineage>
</organism>
<feature type="compositionally biased region" description="Basic and acidic residues" evidence="1">
    <location>
        <begin position="87"/>
        <end position="104"/>
    </location>
</feature>
<sequence length="198" mass="21442">MSDGSGQGGLSFSSFPAAKKKADPESHSSTTVTFSSFPAGAGAKKKPAAPSVETPAPSGPVEGPKRRRRHHRTSEGPGRPHRSRGRRERERETDEKLFKEDKRPRVGGSDVDGPSAKRERGRKSGRSERYYSTVMGGGERERERETEGDTPMDGDNLPDGQGVGEREGSRVNTGILLSLLSDTGSVSLPETEKAIRRR</sequence>
<dbReference type="AlphaFoldDB" id="A0A391NSI6"/>
<dbReference type="EMBL" id="BDIP01006591">
    <property type="protein sequence ID" value="GCA64225.1"/>
    <property type="molecule type" value="Genomic_DNA"/>
</dbReference>
<gene>
    <name evidence="2" type="ORF">KIPB_013643</name>
</gene>
<feature type="compositionally biased region" description="Low complexity" evidence="1">
    <location>
        <begin position="27"/>
        <end position="42"/>
    </location>
</feature>
<evidence type="ECO:0000256" key="1">
    <source>
        <dbReference type="SAM" id="MobiDB-lite"/>
    </source>
</evidence>
<dbReference type="Proteomes" id="UP000265618">
    <property type="component" value="Unassembled WGS sequence"/>
</dbReference>
<protein>
    <submittedName>
        <fullName evidence="2">Uncharacterized protein</fullName>
    </submittedName>
</protein>
<name>A0A391NSI6_9EUKA</name>
<keyword evidence="3" id="KW-1185">Reference proteome</keyword>
<evidence type="ECO:0000313" key="3">
    <source>
        <dbReference type="Proteomes" id="UP000265618"/>
    </source>
</evidence>
<feature type="compositionally biased region" description="Basic and acidic residues" evidence="1">
    <location>
        <begin position="138"/>
        <end position="147"/>
    </location>
</feature>
<accession>A0A391NSI6</accession>
<evidence type="ECO:0000313" key="2">
    <source>
        <dbReference type="EMBL" id="GCA64225.1"/>
    </source>
</evidence>